<reference evidence="8" key="1">
    <citation type="journal article" date="2021" name="bioRxiv">
        <title>Whole Genome Assembly and Annotation of Northern Wild Rice, Zizania palustris L., Supports a Whole Genome Duplication in the Zizania Genus.</title>
        <authorList>
            <person name="Haas M."/>
            <person name="Kono T."/>
            <person name="Macchietto M."/>
            <person name="Millas R."/>
            <person name="McGilp L."/>
            <person name="Shao M."/>
            <person name="Duquette J."/>
            <person name="Hirsch C.N."/>
            <person name="Kimball J."/>
        </authorList>
    </citation>
    <scope>NUCLEOTIDE SEQUENCE</scope>
    <source>
        <tissue evidence="8">Fresh leaf tissue</tissue>
    </source>
</reference>
<evidence type="ECO:0000256" key="3">
    <source>
        <dbReference type="ARBA" id="ARBA00022448"/>
    </source>
</evidence>
<dbReference type="Proteomes" id="UP000729402">
    <property type="component" value="Unassembled WGS sequence"/>
</dbReference>
<accession>A0A8J5SJ83</accession>
<sequence>MAFFPGIDEARQEMHSLYRNYAPMFDMSSDDAGVGCHIIRKMQRHPAMSIDRSVFLTGSVIWNIAIHYRAQIYRWLLQKFSAIQGAPNYSAVMLRSLCLRSSLPFFVGIGVLTARIHSYAIARNRIYARPLVAGHDANLQSDLFTQNSELYNNQFLNSSLLGSKHSYIRLALQCICSVADLKVHTIPKQIGFNGKCIQKNIHKSSFWRILSTNEQYLTCLGALVTLQLFLQLSRVNITTLLLPMLYQTTSSWGNAVVASNIVIVLVNYCGILGSAFTTKRLGREVTFAGSAALMVFCEITIPLLVEAQIGRGGGARILTGYTTATFLLACAVSYALSWSWGALFCSVPGMKIQSAGQVVGVALSFGICFVQTQYFLLMLCRLKNAVLAYYAMSIWS</sequence>
<dbReference type="AlphaFoldDB" id="A0A8J5SJ83"/>
<comment type="caution">
    <text evidence="8">The sequence shown here is derived from an EMBL/GenBank/DDBJ whole genome shotgun (WGS) entry which is preliminary data.</text>
</comment>
<keyword evidence="9" id="KW-1185">Reference proteome</keyword>
<dbReference type="Pfam" id="PF00083">
    <property type="entry name" value="Sugar_tr"/>
    <property type="match status" value="1"/>
</dbReference>
<evidence type="ECO:0000256" key="7">
    <source>
        <dbReference type="SAM" id="Phobius"/>
    </source>
</evidence>
<organism evidence="8 9">
    <name type="scientific">Zizania palustris</name>
    <name type="common">Northern wild rice</name>
    <dbReference type="NCBI Taxonomy" id="103762"/>
    <lineage>
        <taxon>Eukaryota</taxon>
        <taxon>Viridiplantae</taxon>
        <taxon>Streptophyta</taxon>
        <taxon>Embryophyta</taxon>
        <taxon>Tracheophyta</taxon>
        <taxon>Spermatophyta</taxon>
        <taxon>Magnoliopsida</taxon>
        <taxon>Liliopsida</taxon>
        <taxon>Poales</taxon>
        <taxon>Poaceae</taxon>
        <taxon>BOP clade</taxon>
        <taxon>Oryzoideae</taxon>
        <taxon>Oryzeae</taxon>
        <taxon>Zizaniinae</taxon>
        <taxon>Zizania</taxon>
    </lineage>
</organism>
<keyword evidence="4 7" id="KW-0812">Transmembrane</keyword>
<dbReference type="GO" id="GO:0015144">
    <property type="term" value="F:carbohydrate transmembrane transporter activity"/>
    <property type="evidence" value="ECO:0007669"/>
    <property type="project" value="InterPro"/>
</dbReference>
<dbReference type="EMBL" id="JAAALK010000287">
    <property type="protein sequence ID" value="KAG8059136.1"/>
    <property type="molecule type" value="Genomic_DNA"/>
</dbReference>
<evidence type="ECO:0000313" key="8">
    <source>
        <dbReference type="EMBL" id="KAG8059136.1"/>
    </source>
</evidence>
<comment type="similarity">
    <text evidence="2">Belongs to the major facilitator superfamily. Sugar transporter (TC 2.A.1.1) family.</text>
</comment>
<dbReference type="InterPro" id="IPR045262">
    <property type="entry name" value="STP/PLT_plant"/>
</dbReference>
<feature type="transmembrane region" description="Helical" evidence="7">
    <location>
        <begin position="103"/>
        <end position="122"/>
    </location>
</feature>
<dbReference type="FunFam" id="1.20.1250.20:FF:000652">
    <property type="entry name" value="Os02g0574500 protein"/>
    <property type="match status" value="1"/>
</dbReference>
<dbReference type="GO" id="GO:0016020">
    <property type="term" value="C:membrane"/>
    <property type="evidence" value="ECO:0007669"/>
    <property type="project" value="UniProtKB-SubCell"/>
</dbReference>
<evidence type="ECO:0000256" key="1">
    <source>
        <dbReference type="ARBA" id="ARBA00004370"/>
    </source>
</evidence>
<dbReference type="EMBL" id="JAAALK010000287">
    <property type="protein sequence ID" value="KAG8059137.1"/>
    <property type="molecule type" value="Genomic_DNA"/>
</dbReference>
<evidence type="ECO:0000256" key="6">
    <source>
        <dbReference type="ARBA" id="ARBA00023136"/>
    </source>
</evidence>
<keyword evidence="6 7" id="KW-0472">Membrane</keyword>
<evidence type="ECO:0000313" key="9">
    <source>
        <dbReference type="Proteomes" id="UP000729402"/>
    </source>
</evidence>
<evidence type="ECO:0000256" key="4">
    <source>
        <dbReference type="ARBA" id="ARBA00022692"/>
    </source>
</evidence>
<proteinExistence type="inferred from homology"/>
<dbReference type="OrthoDB" id="590431at2759"/>
<feature type="transmembrane region" description="Helical" evidence="7">
    <location>
        <begin position="252"/>
        <end position="273"/>
    </location>
</feature>
<reference evidence="8" key="2">
    <citation type="submission" date="2021-02" db="EMBL/GenBank/DDBJ databases">
        <authorList>
            <person name="Kimball J.A."/>
            <person name="Haas M.W."/>
            <person name="Macchietto M."/>
            <person name="Kono T."/>
            <person name="Duquette J."/>
            <person name="Shao M."/>
        </authorList>
    </citation>
    <scope>NUCLEOTIDE SEQUENCE</scope>
    <source>
        <tissue evidence="8">Fresh leaf tissue</tissue>
    </source>
</reference>
<name>A0A8J5SJ83_ZIZPA</name>
<keyword evidence="3" id="KW-0813">Transport</keyword>
<dbReference type="PANTHER" id="PTHR23500:SF437">
    <property type="entry name" value="OS02G0574500 PROTEIN"/>
    <property type="match status" value="1"/>
</dbReference>
<feature type="transmembrane region" description="Helical" evidence="7">
    <location>
        <begin position="325"/>
        <end position="346"/>
    </location>
</feature>
<protein>
    <submittedName>
        <fullName evidence="8">Uncharacterized protein</fullName>
    </submittedName>
</protein>
<evidence type="ECO:0000256" key="5">
    <source>
        <dbReference type="ARBA" id="ARBA00022989"/>
    </source>
</evidence>
<feature type="transmembrane region" description="Helical" evidence="7">
    <location>
        <begin position="285"/>
        <end position="305"/>
    </location>
</feature>
<dbReference type="PANTHER" id="PTHR23500">
    <property type="entry name" value="SOLUTE CARRIER FAMILY 2, FACILITATED GLUCOSE TRANSPORTER"/>
    <property type="match status" value="1"/>
</dbReference>
<dbReference type="EMBL" id="JAAALK010000287">
    <property type="protein sequence ID" value="KAG8059138.1"/>
    <property type="molecule type" value="Genomic_DNA"/>
</dbReference>
<comment type="subcellular location">
    <subcellularLocation>
        <location evidence="1">Membrane</location>
    </subcellularLocation>
</comment>
<keyword evidence="5 7" id="KW-1133">Transmembrane helix</keyword>
<evidence type="ECO:0000256" key="2">
    <source>
        <dbReference type="ARBA" id="ARBA00010992"/>
    </source>
</evidence>
<feature type="transmembrane region" description="Helical" evidence="7">
    <location>
        <begin position="358"/>
        <end position="377"/>
    </location>
</feature>
<gene>
    <name evidence="8" type="ORF">GUJ93_ZPchr0002g24218</name>
</gene>
<dbReference type="InterPro" id="IPR005828">
    <property type="entry name" value="MFS_sugar_transport-like"/>
</dbReference>